<evidence type="ECO:0000313" key="1">
    <source>
        <dbReference type="EMBL" id="KLO17565.1"/>
    </source>
</evidence>
<organism evidence="1 2">
    <name type="scientific">Schizopora paradoxa</name>
    <dbReference type="NCBI Taxonomy" id="27342"/>
    <lineage>
        <taxon>Eukaryota</taxon>
        <taxon>Fungi</taxon>
        <taxon>Dikarya</taxon>
        <taxon>Basidiomycota</taxon>
        <taxon>Agaricomycotina</taxon>
        <taxon>Agaricomycetes</taxon>
        <taxon>Hymenochaetales</taxon>
        <taxon>Schizoporaceae</taxon>
        <taxon>Schizopora</taxon>
    </lineage>
</organism>
<dbReference type="InParanoid" id="A0A0H2RZP6"/>
<keyword evidence="2" id="KW-1185">Reference proteome</keyword>
<dbReference type="EMBL" id="KQ085903">
    <property type="protein sequence ID" value="KLO17565.1"/>
    <property type="molecule type" value="Genomic_DNA"/>
</dbReference>
<dbReference type="AlphaFoldDB" id="A0A0H2RZP6"/>
<accession>A0A0H2RZP6</accession>
<gene>
    <name evidence="1" type="ORF">SCHPADRAFT_160632</name>
</gene>
<name>A0A0H2RZP6_9AGAM</name>
<protein>
    <submittedName>
        <fullName evidence="1">Uncharacterized protein</fullName>
    </submittedName>
</protein>
<sequence>MSNLEGPGRIVGNLFSSAGVSLERYIKKTAHFLGLGSYTKALAALTDPRLNFALFFERDMRRKEGACALLLDFASSSNPAIQVLAFAKIISNTMFFPTFRSTIETFCQTRGKDLESIVLSWKQPDIHHGTAWLYLYTIASRCLDKRANAIMDKMAATSTSTQYLGLNIIFSSCSDVCGAAVAVEWQTEYMIGNSQRQIPMTYILVTC</sequence>
<reference evidence="1 2" key="1">
    <citation type="submission" date="2015-04" db="EMBL/GenBank/DDBJ databases">
        <title>Complete genome sequence of Schizopora paradoxa KUC8140, a cosmopolitan wood degrader in East Asia.</title>
        <authorList>
            <consortium name="DOE Joint Genome Institute"/>
            <person name="Min B."/>
            <person name="Park H."/>
            <person name="Jang Y."/>
            <person name="Kim J.-J."/>
            <person name="Kim K.H."/>
            <person name="Pangilinan J."/>
            <person name="Lipzen A."/>
            <person name="Riley R."/>
            <person name="Grigoriev I.V."/>
            <person name="Spatafora J.W."/>
            <person name="Choi I.-G."/>
        </authorList>
    </citation>
    <scope>NUCLEOTIDE SEQUENCE [LARGE SCALE GENOMIC DNA]</scope>
    <source>
        <strain evidence="1 2">KUC8140</strain>
    </source>
</reference>
<proteinExistence type="predicted"/>
<dbReference type="Proteomes" id="UP000053477">
    <property type="component" value="Unassembled WGS sequence"/>
</dbReference>
<evidence type="ECO:0000313" key="2">
    <source>
        <dbReference type="Proteomes" id="UP000053477"/>
    </source>
</evidence>